<keyword evidence="3" id="KW-1185">Reference proteome</keyword>
<evidence type="ECO:0000313" key="2">
    <source>
        <dbReference type="EMBL" id="CAG8724232.1"/>
    </source>
</evidence>
<reference evidence="2 3" key="1">
    <citation type="submission" date="2021-06" db="EMBL/GenBank/DDBJ databases">
        <authorList>
            <person name="Kallberg Y."/>
            <person name="Tangrot J."/>
            <person name="Rosling A."/>
        </authorList>
    </citation>
    <scope>NUCLEOTIDE SEQUENCE [LARGE SCALE GENOMIC DNA]</scope>
    <source>
        <strain evidence="2 3">120-4 pot B 10/14</strain>
    </source>
</reference>
<name>A0ABN7V457_GIGMA</name>
<comment type="caution">
    <text evidence="2">The sequence shown here is derived from an EMBL/GenBank/DDBJ whole genome shotgun (WGS) entry which is preliminary data.</text>
</comment>
<accession>A0ABN7V457</accession>
<evidence type="ECO:0000313" key="3">
    <source>
        <dbReference type="Proteomes" id="UP000789901"/>
    </source>
</evidence>
<evidence type="ECO:0000256" key="1">
    <source>
        <dbReference type="SAM" id="Coils"/>
    </source>
</evidence>
<protein>
    <submittedName>
        <fullName evidence="2">4236_t:CDS:1</fullName>
    </submittedName>
</protein>
<feature type="coiled-coil region" evidence="1">
    <location>
        <begin position="388"/>
        <end position="415"/>
    </location>
</feature>
<dbReference type="EMBL" id="CAJVQB010008883">
    <property type="protein sequence ID" value="CAG8724232.1"/>
    <property type="molecule type" value="Genomic_DNA"/>
</dbReference>
<organism evidence="2 3">
    <name type="scientific">Gigaspora margarita</name>
    <dbReference type="NCBI Taxonomy" id="4874"/>
    <lineage>
        <taxon>Eukaryota</taxon>
        <taxon>Fungi</taxon>
        <taxon>Fungi incertae sedis</taxon>
        <taxon>Mucoromycota</taxon>
        <taxon>Glomeromycotina</taxon>
        <taxon>Glomeromycetes</taxon>
        <taxon>Diversisporales</taxon>
        <taxon>Gigasporaceae</taxon>
        <taxon>Gigaspora</taxon>
    </lineage>
</organism>
<sequence>MSNLKARVKKLFLTGDLDAICGASIVYLAMGSNNMRSYEDVKNLAEQVKNSVWATLDNNDRKMKVSEALEEMEVGYKSVVGLNTMKALKMDMKICQDDSRDEIEENFEVLMSKLNNPVRVEDVSLYGSLRTTLNNIDTSEYTWRDPEASMVLTDESKIVQELGKRQKRVFMEPRESMKCVLPNSVISKCSDGEIWCNPAFATSTSHNQQSEGTYVTDVIVPLLRATERQSLASKARRNIGVEGERMGKKPDVMMLIMAKEKVFELGYVEFSRINCSKTKKDDDYMKLWRETVDGVAGNIMYLNVLIKDVGGIPRYFHLDHAELPLFPNSFQCVSSLMHLLLTLRNILIVNKSLLVRALGYATLHPPRNVHPSPVVSSPKHANARFVKLEQSDKENANLKAEVAKLRCDILEIKLQTRVNTDEHVASPIEVISQSDEKKDINSDLLSKVEHSSTQSESLTEPKISTISLPKDIDMPANADDDSAETLEFAERVYKKNVSNEIKQRNGEKKLLHESFENKTQDLSGNNQIHAILVEPDFPKTEISELQQDNSTKNENGNPSCSQNIMTEYQPCDPGTHPHMNENSYDSISLANITTNDSIQKDSQIEMQKFIQELSLEFDLESIEVINRNREQETQVRVPQVNVPLIPSKPRSPISVLPKDPEERQQHVIEMVLERFPYLTLKHSFKYSNYFDFNKSVSCPICNKDHKKENIRNFIEGEWGSGEYCGEKTYCLYCYINKYQNSIQIVTVKA</sequence>
<proteinExistence type="predicted"/>
<dbReference type="Proteomes" id="UP000789901">
    <property type="component" value="Unassembled WGS sequence"/>
</dbReference>
<keyword evidence="1" id="KW-0175">Coiled coil</keyword>
<gene>
    <name evidence="2" type="ORF">GMARGA_LOCUS13783</name>
</gene>